<dbReference type="PROSITE" id="PS50110">
    <property type="entry name" value="RESPONSE_REGULATORY"/>
    <property type="match status" value="1"/>
</dbReference>
<dbReference type="InterPro" id="IPR001789">
    <property type="entry name" value="Sig_transdc_resp-reg_receiver"/>
</dbReference>
<organism evidence="6 7">
    <name type="scientific">Permianibacter aggregans</name>
    <dbReference type="NCBI Taxonomy" id="1510150"/>
    <lineage>
        <taxon>Bacteria</taxon>
        <taxon>Pseudomonadati</taxon>
        <taxon>Pseudomonadota</taxon>
        <taxon>Gammaproteobacteria</taxon>
        <taxon>Pseudomonadales</taxon>
        <taxon>Pseudomonadaceae</taxon>
        <taxon>Permianibacter</taxon>
    </lineage>
</organism>
<comment type="caution">
    <text evidence="6">The sequence shown here is derived from an EMBL/GenBank/DDBJ whole genome shotgun (WGS) entry which is preliminary data.</text>
</comment>
<name>A0A4R6UUK9_9GAMM</name>
<dbReference type="Proteomes" id="UP000295375">
    <property type="component" value="Unassembled WGS sequence"/>
</dbReference>
<feature type="domain" description="Response regulatory" evidence="5">
    <location>
        <begin position="16"/>
        <end position="132"/>
    </location>
</feature>
<dbReference type="GO" id="GO:0000160">
    <property type="term" value="P:phosphorelay signal transduction system"/>
    <property type="evidence" value="ECO:0007669"/>
    <property type="project" value="InterPro"/>
</dbReference>
<dbReference type="Gene3D" id="3.40.50.2300">
    <property type="match status" value="1"/>
</dbReference>
<gene>
    <name evidence="6" type="ORF">EV696_104179</name>
</gene>
<dbReference type="RefSeq" id="WP_133589094.1">
    <property type="nucleotide sequence ID" value="NZ_CP037953.1"/>
</dbReference>
<dbReference type="InterPro" id="IPR050595">
    <property type="entry name" value="Bact_response_regulator"/>
</dbReference>
<keyword evidence="3" id="KW-0175">Coiled coil</keyword>
<keyword evidence="4" id="KW-1133">Transmembrane helix</keyword>
<dbReference type="SUPFAM" id="SSF52172">
    <property type="entry name" value="CheY-like"/>
    <property type="match status" value="1"/>
</dbReference>
<feature type="transmembrane region" description="Helical" evidence="4">
    <location>
        <begin position="245"/>
        <end position="266"/>
    </location>
</feature>
<feature type="coiled-coil region" evidence="3">
    <location>
        <begin position="274"/>
        <end position="301"/>
    </location>
</feature>
<dbReference type="AlphaFoldDB" id="A0A4R6UUK9"/>
<proteinExistence type="predicted"/>
<evidence type="ECO:0000256" key="3">
    <source>
        <dbReference type="SAM" id="Coils"/>
    </source>
</evidence>
<dbReference type="InterPro" id="IPR011006">
    <property type="entry name" value="CheY-like_superfamily"/>
</dbReference>
<keyword evidence="1 2" id="KW-0597">Phosphoprotein</keyword>
<protein>
    <submittedName>
        <fullName evidence="6">Response regulator receiver domain-containing protein</fullName>
    </submittedName>
</protein>
<dbReference type="EMBL" id="SNYM01000004">
    <property type="protein sequence ID" value="TDQ49473.1"/>
    <property type="molecule type" value="Genomic_DNA"/>
</dbReference>
<evidence type="ECO:0000313" key="7">
    <source>
        <dbReference type="Proteomes" id="UP000295375"/>
    </source>
</evidence>
<sequence>MTQDVAPSVASSHNKRALIVDDSPTACAVLKRMLRNYQINADSVQSAEAALDYLKLEKPDVIFMDHAMPGMNGLDTLKVLKAHPEYATIPVMMYTARTGEVYLSQARAFGAIDVLPKGVEQTVLEEALQRLRLLPHSSEAETPTTVAVATPPVAAQHSAIDSTDMRREIERVFRSELRPAMSHQIHDALDEWRHEATQANRRLADLVAQRIGNTVSEAMKPVLAELDWQRAEQQRQARSAKNRTLATAAAMLLLTGAFAATLWSAFATQNTLIADNLHQQSQQLSNALDGLQAQINGLESSVSANAPTTVSGQTRWLRETDGNVIGAWAGISPHGAELMVVSRTGYRFALDNEGLIATRLPALYFLSPACFGDAYAPVHEGTLVTAAGEQLWYAPIGAERQAVQAYSTLNADGQCLPMQGERMSVRIVQHNDPAITGVKGARFKLDARMALASEFVAQ</sequence>
<dbReference type="Pfam" id="PF00072">
    <property type="entry name" value="Response_reg"/>
    <property type="match status" value="1"/>
</dbReference>
<dbReference type="CDD" id="cd00156">
    <property type="entry name" value="REC"/>
    <property type="match status" value="1"/>
</dbReference>
<dbReference type="PANTHER" id="PTHR44591">
    <property type="entry name" value="STRESS RESPONSE REGULATOR PROTEIN 1"/>
    <property type="match status" value="1"/>
</dbReference>
<reference evidence="6 7" key="1">
    <citation type="submission" date="2019-03" db="EMBL/GenBank/DDBJ databases">
        <title>Genomic Encyclopedia of Type Strains, Phase IV (KMG-IV): sequencing the most valuable type-strain genomes for metagenomic binning, comparative biology and taxonomic classification.</title>
        <authorList>
            <person name="Goeker M."/>
        </authorList>
    </citation>
    <scope>NUCLEOTIDE SEQUENCE [LARGE SCALE GENOMIC DNA]</scope>
    <source>
        <strain evidence="6 7">DSM 103792</strain>
    </source>
</reference>
<dbReference type="PANTHER" id="PTHR44591:SF3">
    <property type="entry name" value="RESPONSE REGULATORY DOMAIN-CONTAINING PROTEIN"/>
    <property type="match status" value="1"/>
</dbReference>
<keyword evidence="4" id="KW-0812">Transmembrane</keyword>
<keyword evidence="4" id="KW-0472">Membrane</keyword>
<evidence type="ECO:0000259" key="5">
    <source>
        <dbReference type="PROSITE" id="PS50110"/>
    </source>
</evidence>
<evidence type="ECO:0000256" key="4">
    <source>
        <dbReference type="SAM" id="Phobius"/>
    </source>
</evidence>
<evidence type="ECO:0000256" key="1">
    <source>
        <dbReference type="ARBA" id="ARBA00022553"/>
    </source>
</evidence>
<accession>A0A4R6UUK9</accession>
<feature type="coiled-coil region" evidence="3">
    <location>
        <begin position="189"/>
        <end position="243"/>
    </location>
</feature>
<feature type="modified residue" description="4-aspartylphosphate" evidence="2">
    <location>
        <position position="65"/>
    </location>
</feature>
<keyword evidence="7" id="KW-1185">Reference proteome</keyword>
<dbReference type="SMART" id="SM00448">
    <property type="entry name" value="REC"/>
    <property type="match status" value="1"/>
</dbReference>
<evidence type="ECO:0000313" key="6">
    <source>
        <dbReference type="EMBL" id="TDQ49473.1"/>
    </source>
</evidence>
<dbReference type="OrthoDB" id="9800897at2"/>
<evidence type="ECO:0000256" key="2">
    <source>
        <dbReference type="PROSITE-ProRule" id="PRU00169"/>
    </source>
</evidence>